<keyword evidence="3" id="KW-0378">Hydrolase</keyword>
<keyword evidence="1" id="KW-0645">Protease</keyword>
<dbReference type="PANTHER" id="PTHR33794:SF1">
    <property type="entry name" value="BACILLOLYSIN"/>
    <property type="match status" value="1"/>
</dbReference>
<gene>
    <name evidence="10" type="ORF">ACFO6Q_10750</name>
</gene>
<dbReference type="SUPFAM" id="SSF55486">
    <property type="entry name" value="Metalloproteases ('zincins'), catalytic domain"/>
    <property type="match status" value="1"/>
</dbReference>
<feature type="signal peptide" evidence="7">
    <location>
        <begin position="1"/>
        <end position="26"/>
    </location>
</feature>
<evidence type="ECO:0000256" key="3">
    <source>
        <dbReference type="ARBA" id="ARBA00022801"/>
    </source>
</evidence>
<dbReference type="Gene3D" id="3.10.170.10">
    <property type="match status" value="1"/>
</dbReference>
<comment type="caution">
    <text evidence="10">The sequence shown here is derived from an EMBL/GenBank/DDBJ whole genome shotgun (WGS) entry which is preliminary data.</text>
</comment>
<name>A0ABV9QVH1_9GAMM</name>
<evidence type="ECO:0000259" key="8">
    <source>
        <dbReference type="Pfam" id="PF07504"/>
    </source>
</evidence>
<keyword evidence="4" id="KW-0862">Zinc</keyword>
<evidence type="ECO:0000256" key="7">
    <source>
        <dbReference type="SAM" id="SignalP"/>
    </source>
</evidence>
<dbReference type="InterPro" id="IPR011096">
    <property type="entry name" value="FTP_domain"/>
</dbReference>
<evidence type="ECO:0000256" key="1">
    <source>
        <dbReference type="ARBA" id="ARBA00022670"/>
    </source>
</evidence>
<dbReference type="InterPro" id="IPR024361">
    <property type="entry name" value="BACON"/>
</dbReference>
<feature type="domain" description="BACON" evidence="9">
    <location>
        <begin position="585"/>
        <end position="686"/>
    </location>
</feature>
<evidence type="ECO:0000256" key="4">
    <source>
        <dbReference type="ARBA" id="ARBA00022833"/>
    </source>
</evidence>
<accession>A0ABV9QVH1</accession>
<dbReference type="InterPro" id="IPR013783">
    <property type="entry name" value="Ig-like_fold"/>
</dbReference>
<evidence type="ECO:0008006" key="12">
    <source>
        <dbReference type="Google" id="ProtNLM"/>
    </source>
</evidence>
<evidence type="ECO:0000313" key="10">
    <source>
        <dbReference type="EMBL" id="MFC4820806.1"/>
    </source>
</evidence>
<dbReference type="RefSeq" id="WP_380020842.1">
    <property type="nucleotide sequence ID" value="NZ_JBHSHD010000008.1"/>
</dbReference>
<dbReference type="EMBL" id="JBHSHD010000008">
    <property type="protein sequence ID" value="MFC4820806.1"/>
    <property type="molecule type" value="Genomic_DNA"/>
</dbReference>
<sequence>MSSWIRAGLLPCAIVSALGFASQASALGEAPLASAALTRGVQAPEAGVDRPDGRYSAAGVPISLYRADYVARVGTPEAMAREFLASRHAQLGLASAESATLTRTTLREGRHFSVVRFTQMQDGLPVYGSDIAVSVKPNGQIVHVANSSVRGLDPAKTSRTVSKSATDAVGIARQYLGLGELRLQKTRQMVFVAADGANHVVWRVNAIGKDQFTGDWEVLVDANSGEILLARDVAVYADGTGKVHSPDPLSHARATYGQTGYVDGNNADTQQLTDALVDVTLEGITQNGSNYQLSGPYMVCANIESPADAACPSQPSTDFSVTRSAMTFDAVMTYYHISTYLKYVNETLGVDAAPLNHAGGVKVDPHGQSGADNSRYSPSGEDLSFGQGGVDDAQDADVIIHELGHGIHDWITGGNLSQTQGLSEGFGDYVAGAYSRDFQNQWTPADTAYNWVFSWDGHNPFWSGRVLNWQLNHTYPGNLGSPAPHTPGQYWSSCNLEARKNVQALDAANGGKIFDKAYFEGVSMTGSNTNQKDAAQAVIDAAATLGYPQAQIDAIGVAYNSGNQSGNTGCTYAVTVPSAGDNPVVSVDPTELSGSAEVGASTSVSLTVGNTGSADLTWNVDTSDDAACTTPSTTAWLTAAPTSGTVATGAAEAEIAITLDAATLTAGEHTTNVCVHSNDPATAVVAVPVTFTVEGPDDTIFQDGFDGSDTGACEPTQLFADTSFEETGGETTPTPPWTVDESIAGSPLCDATCDTGATIVARTGDWFVWFGGYTEENSAMISQDVVFPSGQPRFLNWWMINQIAGDPQASLTISIDGADVSTVTPASGEAAYSVNSFEIPASYLDGQSHAVRLDWSSPAANAENASAIIDDMTLDCEATPASAAPSSRPGPLLLKRAR</sequence>
<protein>
    <recommendedName>
        <fullName evidence="12">FTP domain-containing protein</fullName>
    </recommendedName>
</protein>
<organism evidence="10 11">
    <name type="scientific">Dokdonella ginsengisoli</name>
    <dbReference type="NCBI Taxonomy" id="363846"/>
    <lineage>
        <taxon>Bacteria</taxon>
        <taxon>Pseudomonadati</taxon>
        <taxon>Pseudomonadota</taxon>
        <taxon>Gammaproteobacteria</taxon>
        <taxon>Lysobacterales</taxon>
        <taxon>Rhodanobacteraceae</taxon>
        <taxon>Dokdonella</taxon>
    </lineage>
</organism>
<dbReference type="Proteomes" id="UP001595886">
    <property type="component" value="Unassembled WGS sequence"/>
</dbReference>
<keyword evidence="5" id="KW-0482">Metalloprotease</keyword>
<keyword evidence="11" id="KW-1185">Reference proteome</keyword>
<dbReference type="Pfam" id="PF19190">
    <property type="entry name" value="BACON_2"/>
    <property type="match status" value="1"/>
</dbReference>
<dbReference type="InterPro" id="IPR050728">
    <property type="entry name" value="Zinc_Metalloprotease_M4"/>
</dbReference>
<evidence type="ECO:0000256" key="2">
    <source>
        <dbReference type="ARBA" id="ARBA00022723"/>
    </source>
</evidence>
<keyword evidence="7" id="KW-0732">Signal</keyword>
<proteinExistence type="predicted"/>
<dbReference type="Gene3D" id="2.60.40.10">
    <property type="entry name" value="Immunoglobulins"/>
    <property type="match status" value="1"/>
</dbReference>
<feature type="region of interest" description="Disordered" evidence="6">
    <location>
        <begin position="879"/>
        <end position="898"/>
    </location>
</feature>
<dbReference type="Gene3D" id="3.10.450.490">
    <property type="match status" value="1"/>
</dbReference>
<evidence type="ECO:0000256" key="6">
    <source>
        <dbReference type="SAM" id="MobiDB-lite"/>
    </source>
</evidence>
<evidence type="ECO:0000313" key="11">
    <source>
        <dbReference type="Proteomes" id="UP001595886"/>
    </source>
</evidence>
<feature type="domain" description="FTP" evidence="8">
    <location>
        <begin position="113"/>
        <end position="147"/>
    </location>
</feature>
<dbReference type="Pfam" id="PF07504">
    <property type="entry name" value="FTP"/>
    <property type="match status" value="1"/>
</dbReference>
<evidence type="ECO:0000259" key="9">
    <source>
        <dbReference type="Pfam" id="PF19190"/>
    </source>
</evidence>
<evidence type="ECO:0000256" key="5">
    <source>
        <dbReference type="ARBA" id="ARBA00023049"/>
    </source>
</evidence>
<dbReference type="PANTHER" id="PTHR33794">
    <property type="entry name" value="BACILLOLYSIN"/>
    <property type="match status" value="1"/>
</dbReference>
<reference evidence="11" key="1">
    <citation type="journal article" date="2019" name="Int. J. Syst. Evol. Microbiol.">
        <title>The Global Catalogue of Microorganisms (GCM) 10K type strain sequencing project: providing services to taxonomists for standard genome sequencing and annotation.</title>
        <authorList>
            <consortium name="The Broad Institute Genomics Platform"/>
            <consortium name="The Broad Institute Genome Sequencing Center for Infectious Disease"/>
            <person name="Wu L."/>
            <person name="Ma J."/>
        </authorList>
    </citation>
    <scope>NUCLEOTIDE SEQUENCE [LARGE SCALE GENOMIC DNA]</scope>
    <source>
        <strain evidence="11">CCUG 30340</strain>
    </source>
</reference>
<keyword evidence="2" id="KW-0479">Metal-binding</keyword>
<feature type="region of interest" description="Disordered" evidence="6">
    <location>
        <begin position="361"/>
        <end position="388"/>
    </location>
</feature>
<feature type="chain" id="PRO_5047185655" description="FTP domain-containing protein" evidence="7">
    <location>
        <begin position="27"/>
        <end position="898"/>
    </location>
</feature>
<feature type="compositionally biased region" description="Low complexity" evidence="6">
    <location>
        <begin position="880"/>
        <end position="898"/>
    </location>
</feature>